<dbReference type="FunCoup" id="A0A1Y5S4I6">
    <property type="interactions" value="149"/>
</dbReference>
<dbReference type="Gene3D" id="3.10.450.710">
    <property type="entry name" value="Tgt2/MlaC"/>
    <property type="match status" value="1"/>
</dbReference>
<accession>A0A1Y5S4I6</accession>
<proteinExistence type="predicted"/>
<protein>
    <submittedName>
        <fullName evidence="1">Putative phospholipid-binding protein MlaC</fullName>
    </submittedName>
</protein>
<sequence length="218" mass="24073">MSEVSMSASSRSVAGVGGIARAARMLGAALFILVAGHAAEARSADDQAAEFVADLGREAITLLTEQERSTDERRADFDRILTSYFDLDSISRFVLGRHWRVATEAQRDEFRTLFRQFVIKAYAERLSAYSGEEFTVKGARDDNGKGYIVESRIERQNGPPVRVDWRLRERDEGLRIVDVVVEGVSMAITQRADFNAAIAAEGGKVDGLLKRLRAQTSG</sequence>
<evidence type="ECO:0000313" key="2">
    <source>
        <dbReference type="Proteomes" id="UP000193200"/>
    </source>
</evidence>
<dbReference type="PANTHER" id="PTHR36573:SF1">
    <property type="entry name" value="INTERMEMBRANE PHOSPHOLIPID TRANSPORT SYSTEM BINDING PROTEIN MLAC"/>
    <property type="match status" value="1"/>
</dbReference>
<dbReference type="Proteomes" id="UP000193200">
    <property type="component" value="Unassembled WGS sequence"/>
</dbReference>
<dbReference type="EMBL" id="FWFR01000001">
    <property type="protein sequence ID" value="SLN32412.1"/>
    <property type="molecule type" value="Genomic_DNA"/>
</dbReference>
<dbReference type="AlphaFoldDB" id="A0A1Y5S4I6"/>
<dbReference type="Pfam" id="PF05494">
    <property type="entry name" value="MlaC"/>
    <property type="match status" value="1"/>
</dbReference>
<name>A0A1Y5S4I6_9PROT</name>
<dbReference type="InParanoid" id="A0A1Y5S4I6"/>
<dbReference type="InterPro" id="IPR042245">
    <property type="entry name" value="Tgt2/MlaC_sf"/>
</dbReference>
<dbReference type="RefSeq" id="WP_176244938.1">
    <property type="nucleotide sequence ID" value="NZ_FWFR01000001.1"/>
</dbReference>
<evidence type="ECO:0000313" key="1">
    <source>
        <dbReference type="EMBL" id="SLN32412.1"/>
    </source>
</evidence>
<organism evidence="1 2">
    <name type="scientific">Oceanibacterium hippocampi</name>
    <dbReference type="NCBI Taxonomy" id="745714"/>
    <lineage>
        <taxon>Bacteria</taxon>
        <taxon>Pseudomonadati</taxon>
        <taxon>Pseudomonadota</taxon>
        <taxon>Alphaproteobacteria</taxon>
        <taxon>Sneathiellales</taxon>
        <taxon>Sneathiellaceae</taxon>
        <taxon>Oceanibacterium</taxon>
    </lineage>
</organism>
<keyword evidence="2" id="KW-1185">Reference proteome</keyword>
<dbReference type="PANTHER" id="PTHR36573">
    <property type="entry name" value="INTERMEMBRANE PHOSPHOLIPID TRANSPORT SYSTEM BINDING PROTEIN MLAC"/>
    <property type="match status" value="1"/>
</dbReference>
<dbReference type="InterPro" id="IPR008869">
    <property type="entry name" value="MlaC/ttg2D"/>
</dbReference>
<gene>
    <name evidence="1" type="primary">mlaC_1</name>
    <name evidence="1" type="ORF">OCH7691_01196</name>
</gene>
<reference evidence="1 2" key="1">
    <citation type="submission" date="2017-03" db="EMBL/GenBank/DDBJ databases">
        <authorList>
            <person name="Afonso C.L."/>
            <person name="Miller P.J."/>
            <person name="Scott M.A."/>
            <person name="Spackman E."/>
            <person name="Goraichik I."/>
            <person name="Dimitrov K.M."/>
            <person name="Suarez D.L."/>
            <person name="Swayne D.E."/>
        </authorList>
    </citation>
    <scope>NUCLEOTIDE SEQUENCE [LARGE SCALE GENOMIC DNA]</scope>
    <source>
        <strain evidence="1 2">CECT 7691</strain>
    </source>
</reference>